<feature type="compositionally biased region" description="Polar residues" evidence="1">
    <location>
        <begin position="651"/>
        <end position="663"/>
    </location>
</feature>
<feature type="compositionally biased region" description="Polar residues" evidence="1">
    <location>
        <begin position="525"/>
        <end position="548"/>
    </location>
</feature>
<dbReference type="GeneID" id="54474471"/>
<reference evidence="2" key="1">
    <citation type="journal article" date="2020" name="Stud. Mycol.">
        <title>101 Dothideomycetes genomes: a test case for predicting lifestyles and emergence of pathogens.</title>
        <authorList>
            <person name="Haridas S."/>
            <person name="Albert R."/>
            <person name="Binder M."/>
            <person name="Bloem J."/>
            <person name="Labutti K."/>
            <person name="Salamov A."/>
            <person name="Andreopoulos B."/>
            <person name="Baker S."/>
            <person name="Barry K."/>
            <person name="Bills G."/>
            <person name="Bluhm B."/>
            <person name="Cannon C."/>
            <person name="Castanera R."/>
            <person name="Culley D."/>
            <person name="Daum C."/>
            <person name="Ezra D."/>
            <person name="Gonzalez J."/>
            <person name="Henrissat B."/>
            <person name="Kuo A."/>
            <person name="Liang C."/>
            <person name="Lipzen A."/>
            <person name="Lutzoni F."/>
            <person name="Magnuson J."/>
            <person name="Mondo S."/>
            <person name="Nolan M."/>
            <person name="Ohm R."/>
            <person name="Pangilinan J."/>
            <person name="Park H.-J."/>
            <person name="Ramirez L."/>
            <person name="Alfaro M."/>
            <person name="Sun H."/>
            <person name="Tritt A."/>
            <person name="Yoshinaga Y."/>
            <person name="Zwiers L.-H."/>
            <person name="Turgeon B."/>
            <person name="Goodwin S."/>
            <person name="Spatafora J."/>
            <person name="Crous P."/>
            <person name="Grigoriev I."/>
        </authorList>
    </citation>
    <scope>NUCLEOTIDE SEQUENCE</scope>
    <source>
        <strain evidence="2">CBS 113389</strain>
    </source>
</reference>
<dbReference type="EMBL" id="MU001635">
    <property type="protein sequence ID" value="KAF2482957.1"/>
    <property type="molecule type" value="Genomic_DNA"/>
</dbReference>
<evidence type="ECO:0000256" key="1">
    <source>
        <dbReference type="SAM" id="MobiDB-lite"/>
    </source>
</evidence>
<evidence type="ECO:0000313" key="2">
    <source>
        <dbReference type="EMBL" id="KAF2482957.1"/>
    </source>
</evidence>
<dbReference type="Proteomes" id="UP000799767">
    <property type="component" value="Unassembled WGS sequence"/>
</dbReference>
<feature type="compositionally biased region" description="Polar residues" evidence="1">
    <location>
        <begin position="724"/>
        <end position="740"/>
    </location>
</feature>
<dbReference type="AlphaFoldDB" id="A0A6A6PUP6"/>
<keyword evidence="3" id="KW-1185">Reference proteome</keyword>
<accession>A0A6A6PUP6</accession>
<feature type="region of interest" description="Disordered" evidence="1">
    <location>
        <begin position="264"/>
        <end position="444"/>
    </location>
</feature>
<feature type="compositionally biased region" description="Basic and acidic residues" evidence="1">
    <location>
        <begin position="118"/>
        <end position="129"/>
    </location>
</feature>
<protein>
    <submittedName>
        <fullName evidence="2">Uncharacterized protein</fullName>
    </submittedName>
</protein>
<feature type="compositionally biased region" description="Acidic residues" evidence="1">
    <location>
        <begin position="411"/>
        <end position="423"/>
    </location>
</feature>
<feature type="compositionally biased region" description="Pro residues" evidence="1">
    <location>
        <begin position="30"/>
        <end position="49"/>
    </location>
</feature>
<evidence type="ECO:0000313" key="3">
    <source>
        <dbReference type="Proteomes" id="UP000799767"/>
    </source>
</evidence>
<feature type="region of interest" description="Disordered" evidence="1">
    <location>
        <begin position="1"/>
        <end position="94"/>
    </location>
</feature>
<proteinExistence type="predicted"/>
<organism evidence="2 3">
    <name type="scientific">Neohortaea acidophila</name>
    <dbReference type="NCBI Taxonomy" id="245834"/>
    <lineage>
        <taxon>Eukaryota</taxon>
        <taxon>Fungi</taxon>
        <taxon>Dikarya</taxon>
        <taxon>Ascomycota</taxon>
        <taxon>Pezizomycotina</taxon>
        <taxon>Dothideomycetes</taxon>
        <taxon>Dothideomycetidae</taxon>
        <taxon>Mycosphaerellales</taxon>
        <taxon>Teratosphaeriaceae</taxon>
        <taxon>Neohortaea</taxon>
    </lineage>
</organism>
<sequence>MPIWPFKKRRRDSVALQTDTRAQPLLSEKPAPPSALPTPPDDAPLPSPSYPSRRTSSPIPIPRKSSKRGRTRALEDSEKLAESYGKENVAPGPIAIPSQDAITALPMTYKLQYSPHLRPVDLDRPHIPYDFRPYSGSQTSVQPDPSPSSGKLRKKRSSYDSGTPQRHRSTRSRKDEQLREEEIRAMSAHSPIPKRPGEGPLRRDSKKMRSGMKDSLVSLPAHEGSVHGSLPSIMEQRGWEIGAFSIFNPRPAVRLSGLPQYIAPGSLPGSPPPELARRAKDKMPASRDSAKKRDTIGSRADVLDASDIRLVMERDAKRREKRKQDQADALDRKLQKEGRKRRDSDRRRREAGDEGRARDIRTPPTDIHPALRDQPSRHGEEEAVGLGIAAGAAVAGAAQVEHDHHATAEDGPQEDPFADPIDEDGPRPSTDHTGTYTPLETPLEDPVVATAQEVRMSQAYTPPLSPVHRTRPTSNVAEIVGQSEPEPATDVPPPVPPQDARRQTQPIPIPERRTGGLASLFKRGGTNSRKGSLAKTSISEASFSNTSRESMRNQPLPPHLIDTTARMPSMRKLSGTPTRTQSKFREDLPELPISPPDSRTASPDVTTAAAAAAAARRGHSVTQPIDIRARQSSTTTTGSEAISGTRYDTPISPSLQQGTSLASVDSEGAWLAGSSAKRASRQSGLGTRRPEFSNSYEELGTDTDAQHFSRGPGSPDTLRGAATQDENTPNLAASTPTSNLDFFDAPENPPATVRTSAIADDNSEAEETGTPTVHENTVRRRPTLVHGDPRFKSREGLLTHSYTGATEGGAGGEREREGEEEPTSATSAGRGSFDLDDLDSELGTPFSETMVVQRATSVRVQHGRHTSSGSAKLFDVPARN</sequence>
<dbReference type="RefSeq" id="XP_033589527.1">
    <property type="nucleotide sequence ID" value="XM_033733469.1"/>
</dbReference>
<feature type="compositionally biased region" description="Basic and acidic residues" evidence="1">
    <location>
        <begin position="172"/>
        <end position="184"/>
    </location>
</feature>
<feature type="compositionally biased region" description="Basic and acidic residues" evidence="1">
    <location>
        <begin position="72"/>
        <end position="85"/>
    </location>
</feature>
<feature type="compositionally biased region" description="Basic residues" evidence="1">
    <location>
        <begin position="1"/>
        <end position="11"/>
    </location>
</feature>
<feature type="compositionally biased region" description="Basic and acidic residues" evidence="1">
    <location>
        <begin position="787"/>
        <end position="797"/>
    </location>
</feature>
<feature type="compositionally biased region" description="Polar residues" evidence="1">
    <location>
        <begin position="135"/>
        <end position="149"/>
    </location>
</feature>
<feature type="compositionally biased region" description="Basic and acidic residues" evidence="1">
    <location>
        <begin position="275"/>
        <end position="296"/>
    </location>
</feature>
<feature type="compositionally biased region" description="Basic and acidic residues" evidence="1">
    <location>
        <begin position="306"/>
        <end position="361"/>
    </location>
</feature>
<feature type="region of interest" description="Disordered" evidence="1">
    <location>
        <begin position="459"/>
        <end position="880"/>
    </location>
</feature>
<feature type="compositionally biased region" description="Basic and acidic residues" evidence="1">
    <location>
        <begin position="369"/>
        <end position="381"/>
    </location>
</feature>
<name>A0A6A6PUP6_9PEZI</name>
<gene>
    <name evidence="2" type="ORF">BDY17DRAFT_296550</name>
</gene>
<feature type="compositionally biased region" description="Low complexity" evidence="1">
    <location>
        <begin position="384"/>
        <end position="399"/>
    </location>
</feature>
<feature type="compositionally biased region" description="Polar residues" evidence="1">
    <location>
        <begin position="630"/>
        <end position="642"/>
    </location>
</feature>
<dbReference type="OrthoDB" id="4152802at2759"/>
<feature type="region of interest" description="Disordered" evidence="1">
    <location>
        <begin position="118"/>
        <end position="229"/>
    </location>
</feature>